<proteinExistence type="predicted"/>
<dbReference type="Proteomes" id="UP000001436">
    <property type="component" value="Chromosome"/>
</dbReference>
<dbReference type="KEGG" id="rso:RSc0768"/>
<dbReference type="EnsemblBacteria" id="CAD14298">
    <property type="protein sequence ID" value="CAD14298"/>
    <property type="gene ID" value="RSc0768"/>
</dbReference>
<dbReference type="STRING" id="267608.RSc0768"/>
<name>Q8Y1C2_RALN1</name>
<dbReference type="EMBL" id="AL646052">
    <property type="protein sequence ID" value="CAD14298.1"/>
    <property type="molecule type" value="Genomic_DNA"/>
</dbReference>
<organism evidence="2 3">
    <name type="scientific">Ralstonia nicotianae (strain ATCC BAA-1114 / GMI1000)</name>
    <name type="common">Ralstonia solanacearum</name>
    <dbReference type="NCBI Taxonomy" id="267608"/>
    <lineage>
        <taxon>Bacteria</taxon>
        <taxon>Pseudomonadati</taxon>
        <taxon>Pseudomonadota</taxon>
        <taxon>Betaproteobacteria</taxon>
        <taxon>Burkholderiales</taxon>
        <taxon>Burkholderiaceae</taxon>
        <taxon>Ralstonia</taxon>
        <taxon>Ralstonia solanacearum species complex</taxon>
    </lineage>
</organism>
<evidence type="ECO:0000313" key="3">
    <source>
        <dbReference type="Proteomes" id="UP000001436"/>
    </source>
</evidence>
<dbReference type="HOGENOM" id="CLU_2555847_0_0_4"/>
<dbReference type="AlphaFoldDB" id="Q8Y1C2"/>
<gene>
    <name evidence="2" type="ordered locus">RSc0768</name>
</gene>
<feature type="region of interest" description="Disordered" evidence="1">
    <location>
        <begin position="1"/>
        <end position="37"/>
    </location>
</feature>
<evidence type="ECO:0000256" key="1">
    <source>
        <dbReference type="SAM" id="MobiDB-lite"/>
    </source>
</evidence>
<evidence type="ECO:0000313" key="2">
    <source>
        <dbReference type="EMBL" id="CAD14298.1"/>
    </source>
</evidence>
<feature type="region of interest" description="Disordered" evidence="1">
    <location>
        <begin position="57"/>
        <end position="82"/>
    </location>
</feature>
<accession>Q8Y1C2</accession>
<feature type="compositionally biased region" description="Basic and acidic residues" evidence="1">
    <location>
        <begin position="63"/>
        <end position="82"/>
    </location>
</feature>
<sequence length="82" mass="9056">MRRSTYNGPSIDKGGGRHLRGRKPAGASGTTRARSGEPSRAAYYVYLSWHEACHARVQQQSTPHEKGAVSTRARDTRTAQCR</sequence>
<protein>
    <submittedName>
        <fullName evidence="2">Uncharacterized protein</fullName>
    </submittedName>
</protein>
<reference evidence="2 3" key="1">
    <citation type="journal article" date="2002" name="Nature">
        <title>Genome sequence of the plant pathogen Ralstonia solanacearum.</title>
        <authorList>
            <person name="Salanoubat M."/>
            <person name="Genin S."/>
            <person name="Artiguenave F."/>
            <person name="Gouzy J."/>
            <person name="Mangenot S."/>
            <person name="Arlat M."/>
            <person name="Billault A."/>
            <person name="Brottier P."/>
            <person name="Camus J.C."/>
            <person name="Cattolico L."/>
            <person name="Chandler M."/>
            <person name="Choisne N."/>
            <person name="Claudel-Renard C."/>
            <person name="Cunnac S."/>
            <person name="Demange N."/>
            <person name="Gaspin C."/>
            <person name="Lavie M."/>
            <person name="Moisan A."/>
            <person name="Robert C."/>
            <person name="Saurin W."/>
            <person name="Schiex T."/>
            <person name="Siguier P."/>
            <person name="Thebault P."/>
            <person name="Whalen M."/>
            <person name="Wincker P."/>
            <person name="Levy M."/>
            <person name="Weissenbach J."/>
            <person name="Boucher C.A."/>
        </authorList>
    </citation>
    <scope>NUCLEOTIDE SEQUENCE [LARGE SCALE GENOMIC DNA]</scope>
    <source>
        <strain evidence="3">ATCC BAA-1114 / GMI1000</strain>
    </source>
</reference>
<keyword evidence="3" id="KW-1185">Reference proteome</keyword>